<dbReference type="SUPFAM" id="SSF56425">
    <property type="entry name" value="Succinate dehydrogenase/fumarate reductase flavoprotein, catalytic domain"/>
    <property type="match status" value="1"/>
</dbReference>
<comment type="caution">
    <text evidence="7">The sequence shown here is derived from an EMBL/GenBank/DDBJ whole genome shotgun (WGS) entry which is preliminary data.</text>
</comment>
<evidence type="ECO:0000256" key="3">
    <source>
        <dbReference type="ARBA" id="ARBA00022827"/>
    </source>
</evidence>
<dbReference type="PANTHER" id="PTHR43400">
    <property type="entry name" value="FUMARATE REDUCTASE"/>
    <property type="match status" value="1"/>
</dbReference>
<organism evidence="7 8">
    <name type="scientific">Parasutterella excrementihominis YIT 11859</name>
    <dbReference type="NCBI Taxonomy" id="762966"/>
    <lineage>
        <taxon>Bacteria</taxon>
        <taxon>Pseudomonadati</taxon>
        <taxon>Pseudomonadota</taxon>
        <taxon>Betaproteobacteria</taxon>
        <taxon>Burkholderiales</taxon>
        <taxon>Sutterellaceae</taxon>
        <taxon>Parasutterella</taxon>
    </lineage>
</organism>
<dbReference type="InterPro" id="IPR036188">
    <property type="entry name" value="FAD/NAD-bd_sf"/>
</dbReference>
<dbReference type="Pfam" id="PF00890">
    <property type="entry name" value="FAD_binding_2"/>
    <property type="match status" value="1"/>
</dbReference>
<dbReference type="EMBL" id="AFBP01000085">
    <property type="protein sequence ID" value="EGG51528.1"/>
    <property type="molecule type" value="Genomic_DNA"/>
</dbReference>
<sequence length="538" mass="57655">MLIGSNDPRFQNKIPLNPFGENKMSTNRRDFLKLAGAAAAAITSTAAAHAGVPASSVAKFDDEYDVVIIGSGFAGMACALKAGQAGKKVLILEKMPTVGGNSAICGGNVACPVNPVQAAQGIKDSKELFIADCLKDGLGINYPNLLGTIADRCNDTIKMVVDCGCEFVPNKMLFEAGHSVPRSYEIKAGTGSGYIIPMHNELKKLPNVKIMTRAKFDDFILDENGRVVGVTYRKGYRFDSKLQSDDIENKSGRPATVKAKNGVMLAAGGFSRDIFFRQAQDPRVVPTTDSTNQPGATAGVLIKALGIGAQPVQLCWLQFLPYCNPREKGFGVSVNFTNHACMDLGLVVDRKTGKRFMDEHAGRKIKSDALFKVIGTDENYPIAICDDAIVKAINPSFVKLPLEMGTVKKFDTLEQLADAFGIPKQALLDEVAKFNGYVKANDDKDFHRILTFNKGLDVSKAPFYGIEVSPKIHHTMGGVMINENAEVISANTHKPIPGLYAGGEVAGGVHGASRLGTVAVIDALTFGMIAGENFAKMQ</sequence>
<dbReference type="GO" id="GO:0016491">
    <property type="term" value="F:oxidoreductase activity"/>
    <property type="evidence" value="ECO:0007669"/>
    <property type="project" value="UniProtKB-KW"/>
</dbReference>
<name>F3QMV0_9BURK</name>
<keyword evidence="8" id="KW-1185">Reference proteome</keyword>
<dbReference type="InterPro" id="IPR010960">
    <property type="entry name" value="Flavocytochrome_c"/>
</dbReference>
<protein>
    <submittedName>
        <fullName evidence="7">Flavocytochrome c</fullName>
    </submittedName>
</protein>
<dbReference type="InterPro" id="IPR027477">
    <property type="entry name" value="Succ_DH/fumarate_Rdtase_cat_sf"/>
</dbReference>
<dbReference type="InterPro" id="IPR019546">
    <property type="entry name" value="TAT_signal_bac_arc"/>
</dbReference>
<evidence type="ECO:0000256" key="5">
    <source>
        <dbReference type="RuleBase" id="RU366062"/>
    </source>
</evidence>
<dbReference type="InterPro" id="IPR050315">
    <property type="entry name" value="FAD-oxidoreductase_2"/>
</dbReference>
<dbReference type="PROSITE" id="PS51318">
    <property type="entry name" value="TAT"/>
    <property type="match status" value="1"/>
</dbReference>
<keyword evidence="3 5" id="KW-0274">FAD</keyword>
<dbReference type="Gene3D" id="3.50.50.60">
    <property type="entry name" value="FAD/NAD(P)-binding domain"/>
    <property type="match status" value="1"/>
</dbReference>
<evidence type="ECO:0000313" key="7">
    <source>
        <dbReference type="EMBL" id="EGG51528.1"/>
    </source>
</evidence>
<dbReference type="InterPro" id="IPR006311">
    <property type="entry name" value="TAT_signal"/>
</dbReference>
<evidence type="ECO:0000256" key="1">
    <source>
        <dbReference type="ARBA" id="ARBA00001974"/>
    </source>
</evidence>
<dbReference type="InterPro" id="IPR003953">
    <property type="entry name" value="FAD-dep_OxRdtase_2_FAD-bd"/>
</dbReference>
<dbReference type="AlphaFoldDB" id="F3QMV0"/>
<proteinExistence type="inferred from homology"/>
<comment type="similarity">
    <text evidence="5">Belongs to the FAD-dependent oxidoreductase 2 family. FRD/SDH subfamily.</text>
</comment>
<accession>F3QMV0</accession>
<dbReference type="NCBIfam" id="TIGR01813">
    <property type="entry name" value="flavo_cyto_c"/>
    <property type="match status" value="1"/>
</dbReference>
<dbReference type="NCBIfam" id="TIGR01409">
    <property type="entry name" value="TAT_signal_seq"/>
    <property type="match status" value="1"/>
</dbReference>
<keyword evidence="2 5" id="KW-0285">Flavoprotein</keyword>
<comment type="cofactor">
    <cofactor evidence="1">
        <name>FAD</name>
        <dbReference type="ChEBI" id="CHEBI:57692"/>
    </cofactor>
</comment>
<feature type="domain" description="FAD-dependent oxidoreductase 2 FAD-binding" evidence="6">
    <location>
        <begin position="65"/>
        <end position="518"/>
    </location>
</feature>
<dbReference type="Gene3D" id="3.90.700.10">
    <property type="entry name" value="Succinate dehydrogenase/fumarate reductase flavoprotein, catalytic domain"/>
    <property type="match status" value="1"/>
</dbReference>
<dbReference type="eggNOG" id="COG1053">
    <property type="taxonomic scope" value="Bacteria"/>
</dbReference>
<gene>
    <name evidence="7" type="ORF">HMPREF9439_02279</name>
</gene>
<dbReference type="HOGENOM" id="CLU_011398_4_5_4"/>
<dbReference type="GO" id="GO:0010181">
    <property type="term" value="F:FMN binding"/>
    <property type="evidence" value="ECO:0007669"/>
    <property type="project" value="InterPro"/>
</dbReference>
<keyword evidence="4 5" id="KW-0560">Oxidoreductase</keyword>
<evidence type="ECO:0000256" key="2">
    <source>
        <dbReference type="ARBA" id="ARBA00022630"/>
    </source>
</evidence>
<dbReference type="PANTHER" id="PTHR43400:SF7">
    <property type="entry name" value="FAD-DEPENDENT OXIDOREDUCTASE 2 FAD BINDING DOMAIN-CONTAINING PROTEIN"/>
    <property type="match status" value="1"/>
</dbReference>
<evidence type="ECO:0000259" key="6">
    <source>
        <dbReference type="Pfam" id="PF00890"/>
    </source>
</evidence>
<evidence type="ECO:0000313" key="8">
    <source>
        <dbReference type="Proteomes" id="UP000005156"/>
    </source>
</evidence>
<dbReference type="Proteomes" id="UP000005156">
    <property type="component" value="Unassembled WGS sequence"/>
</dbReference>
<reference evidence="7 8" key="1">
    <citation type="submission" date="2011-02" db="EMBL/GenBank/DDBJ databases">
        <authorList>
            <person name="Weinstock G."/>
            <person name="Sodergren E."/>
            <person name="Clifton S."/>
            <person name="Fulton L."/>
            <person name="Fulton B."/>
            <person name="Courtney L."/>
            <person name="Fronick C."/>
            <person name="Harrison M."/>
            <person name="Strong C."/>
            <person name="Farmer C."/>
            <person name="Delahaunty K."/>
            <person name="Markovic C."/>
            <person name="Hall O."/>
            <person name="Minx P."/>
            <person name="Tomlinson C."/>
            <person name="Mitreva M."/>
            <person name="Hou S."/>
            <person name="Chen J."/>
            <person name="Wollam A."/>
            <person name="Pepin K.H."/>
            <person name="Johnson M."/>
            <person name="Bhonagiri V."/>
            <person name="Zhang X."/>
            <person name="Suruliraj S."/>
            <person name="Warren W."/>
            <person name="Chinwalla A."/>
            <person name="Mardis E.R."/>
            <person name="Wilson R.K."/>
        </authorList>
    </citation>
    <scope>NUCLEOTIDE SEQUENCE [LARGE SCALE GENOMIC DNA]</scope>
    <source>
        <strain evidence="7 8">YIT 11859</strain>
    </source>
</reference>
<evidence type="ECO:0000256" key="4">
    <source>
        <dbReference type="ARBA" id="ARBA00023002"/>
    </source>
</evidence>
<dbReference type="SUPFAM" id="SSF51905">
    <property type="entry name" value="FAD/NAD(P)-binding domain"/>
    <property type="match status" value="1"/>
</dbReference>